<geneLocation type="plasmid" evidence="3 4">
    <name>pPN3F2_2</name>
</geneLocation>
<feature type="transmembrane region" description="Helical" evidence="2">
    <location>
        <begin position="581"/>
        <end position="604"/>
    </location>
</feature>
<keyword evidence="2" id="KW-0812">Transmembrane</keyword>
<dbReference type="Proteomes" id="UP000502608">
    <property type="component" value="Plasmid pPN3F2_2"/>
</dbReference>
<sequence length="773" mass="83130">MLIVGVFATCSAQAADAATTGSEVADNPAAKMAASEPVMSVVPADEVGMIPTGFFAGPGEGDLALEMYRQLLGDTALVATKYFENDQSGRAGNGNITLITYMLSLMAVMGMIVGVILTAYWMFVGLIKTNVEGDFMGKKWDSYMVPLRSAFSIVGMQPFPGFGGLSFIQVSVLGIALLGVGMGGAVLKFGSQKIVSAPMTDSIKPDYMLFFTNLLDSKICNATFIHNKIYGPEYAQIKSSTNTYTITSENLKNPTQYTTQVQKFSVGEDGVCGTLELELSNSDAVNSANPIKNLKTKMIHRMNSLLGAEILNAWASFDAIIGTDGNANWLFDYDAALDMPEAVRAEKQRLLESAYAQFVSRINSVIDKGLELEATNNETTAKFIEMIGELGFAYTGALHYPLIMRASAVESAVYGALPAISIDGPKNSWFWDDDEDAFKEFKKYSDSVKAITKDWIKDRSTYDHFSAMEIMAQVQIGDDPSQAISVIGNGTVSFLSNMFREIEGQPDPVLEMAAMGRTIETAAGVIMLVTVGVSSVGEAVAPIPGASVLAGITRPVAGLFTTGMYMLLGLAFFYAELVPAIPYVMWQIAIMGYFMYALATFYAAPMGFAMMNHPDGDDAFGRAGKGFEILINLAIRPALMVMGFFTGQALLKVIAWFINLTFFPTFEAISSNAMMGFVTGIGKLAIYGLLMLVAFYKSNSMTWELPSMIASMMGLNQTHRDMGEDEAQQKTLVMAGMLSSNITQLTASTGKGSGDKPTAKAEAKGDGEGSGKD</sequence>
<dbReference type="EMBL" id="CP050315">
    <property type="protein sequence ID" value="QIR16487.1"/>
    <property type="molecule type" value="Genomic_DNA"/>
</dbReference>
<proteinExistence type="predicted"/>
<feature type="compositionally biased region" description="Basic and acidic residues" evidence="1">
    <location>
        <begin position="753"/>
        <end position="773"/>
    </location>
</feature>
<feature type="region of interest" description="Disordered" evidence="1">
    <location>
        <begin position="745"/>
        <end position="773"/>
    </location>
</feature>
<feature type="transmembrane region" description="Helical" evidence="2">
    <location>
        <begin position="674"/>
        <end position="696"/>
    </location>
</feature>
<keyword evidence="2" id="KW-0472">Membrane</keyword>
<reference evidence="3 4" key="1">
    <citation type="submission" date="2020-03" db="EMBL/GenBank/DDBJ databases">
        <title>Complete genome sequence of Shewanella sp.</title>
        <authorList>
            <person name="Kim Y.-S."/>
            <person name="Kim S.-J."/>
            <person name="Jung H.-K."/>
            <person name="Kim K.-H."/>
        </authorList>
    </citation>
    <scope>NUCLEOTIDE SEQUENCE [LARGE SCALE GENOMIC DNA]</scope>
    <source>
        <strain evidence="3 4">PN3F2</strain>
        <plasmid evidence="3 4">pPN3F2_2</plasmid>
    </source>
</reference>
<evidence type="ECO:0000313" key="4">
    <source>
        <dbReference type="Proteomes" id="UP000502608"/>
    </source>
</evidence>
<keyword evidence="4" id="KW-1185">Reference proteome</keyword>
<feature type="transmembrane region" description="Helical" evidence="2">
    <location>
        <begin position="166"/>
        <end position="187"/>
    </location>
</feature>
<feature type="transmembrane region" description="Helical" evidence="2">
    <location>
        <begin position="98"/>
        <end position="123"/>
    </location>
</feature>
<keyword evidence="2" id="KW-1133">Transmembrane helix</keyword>
<gene>
    <name evidence="3" type="ORF">HBH39_18600</name>
</gene>
<organism evidence="3 4">
    <name type="scientific">Shewanella aestuarii</name>
    <dbReference type="NCBI Taxonomy" id="1028752"/>
    <lineage>
        <taxon>Bacteria</taxon>
        <taxon>Pseudomonadati</taxon>
        <taxon>Pseudomonadota</taxon>
        <taxon>Gammaproteobacteria</taxon>
        <taxon>Alteromonadales</taxon>
        <taxon>Shewanellaceae</taxon>
        <taxon>Shewanella</taxon>
    </lineage>
</organism>
<dbReference type="InterPro" id="IPR027628">
    <property type="entry name" value="DotA_TraY"/>
</dbReference>
<evidence type="ECO:0000256" key="2">
    <source>
        <dbReference type="SAM" id="Phobius"/>
    </source>
</evidence>
<evidence type="ECO:0000313" key="3">
    <source>
        <dbReference type="EMBL" id="QIR16487.1"/>
    </source>
</evidence>
<accession>A0A6G9QR19</accession>
<dbReference type="NCBIfam" id="TIGR04346">
    <property type="entry name" value="DotA_TraY"/>
    <property type="match status" value="1"/>
</dbReference>
<feature type="transmembrane region" description="Helical" evidence="2">
    <location>
        <begin position="639"/>
        <end position="662"/>
    </location>
</feature>
<feature type="transmembrane region" description="Helical" evidence="2">
    <location>
        <begin position="556"/>
        <end position="575"/>
    </location>
</feature>
<dbReference type="AlphaFoldDB" id="A0A6G9QR19"/>
<evidence type="ECO:0000256" key="1">
    <source>
        <dbReference type="SAM" id="MobiDB-lite"/>
    </source>
</evidence>
<name>A0A6G9QR19_9GAMM</name>
<keyword evidence="3" id="KW-0614">Plasmid</keyword>
<protein>
    <submittedName>
        <fullName evidence="3">DotA/TraY family protein</fullName>
    </submittedName>
</protein>
<dbReference type="KEGG" id="saes:HBH39_18600"/>